<feature type="transmembrane region" description="Helical" evidence="10">
    <location>
        <begin position="923"/>
        <end position="942"/>
    </location>
</feature>
<feature type="chain" id="PRO_5042229846" description="G-protein coupled receptors family 1 profile domain-containing protein" evidence="11">
    <location>
        <begin position="22"/>
        <end position="1150"/>
    </location>
</feature>
<dbReference type="InterPro" id="IPR032675">
    <property type="entry name" value="LRR_dom_sf"/>
</dbReference>
<dbReference type="FunFam" id="3.80.10.10:FF:000770">
    <property type="entry name" value="Uncharacterized protein"/>
    <property type="match status" value="1"/>
</dbReference>
<organism evidence="13 14">
    <name type="scientific">Diploptera punctata</name>
    <name type="common">Pacific beetle cockroach</name>
    <dbReference type="NCBI Taxonomy" id="6984"/>
    <lineage>
        <taxon>Eukaryota</taxon>
        <taxon>Metazoa</taxon>
        <taxon>Ecdysozoa</taxon>
        <taxon>Arthropoda</taxon>
        <taxon>Hexapoda</taxon>
        <taxon>Insecta</taxon>
        <taxon>Pterygota</taxon>
        <taxon>Neoptera</taxon>
        <taxon>Polyneoptera</taxon>
        <taxon>Dictyoptera</taxon>
        <taxon>Blattodea</taxon>
        <taxon>Blaberoidea</taxon>
        <taxon>Blaberidae</taxon>
        <taxon>Diplopterinae</taxon>
        <taxon>Diploptera</taxon>
    </lineage>
</organism>
<dbReference type="Gene3D" id="3.80.10.10">
    <property type="entry name" value="Ribonuclease Inhibitor"/>
    <property type="match status" value="5"/>
</dbReference>
<feature type="transmembrane region" description="Helical" evidence="10">
    <location>
        <begin position="963"/>
        <end position="983"/>
    </location>
</feature>
<proteinExistence type="inferred from homology"/>
<evidence type="ECO:0000256" key="7">
    <source>
        <dbReference type="ARBA" id="ARBA00022989"/>
    </source>
</evidence>
<dbReference type="InterPro" id="IPR000372">
    <property type="entry name" value="LRRNT"/>
</dbReference>
<dbReference type="InterPro" id="IPR003591">
    <property type="entry name" value="Leu-rich_rpt_typical-subtyp"/>
</dbReference>
<dbReference type="FunFam" id="3.80.10.10:FF:001164">
    <property type="entry name" value="GH01279p"/>
    <property type="match status" value="1"/>
</dbReference>
<dbReference type="SMART" id="SM00369">
    <property type="entry name" value="LRR_TYP"/>
    <property type="match status" value="13"/>
</dbReference>
<dbReference type="PANTHER" id="PTHR24373">
    <property type="entry name" value="SLIT RELATED LEUCINE-RICH REPEAT NEURONAL PROTEIN"/>
    <property type="match status" value="1"/>
</dbReference>
<dbReference type="InterPro" id="IPR017452">
    <property type="entry name" value="GPCR_Rhodpsn_7TM"/>
</dbReference>
<evidence type="ECO:0000259" key="12">
    <source>
        <dbReference type="PROSITE" id="PS50262"/>
    </source>
</evidence>
<feature type="transmembrane region" description="Helical" evidence="10">
    <location>
        <begin position="881"/>
        <end position="903"/>
    </location>
</feature>
<dbReference type="SMART" id="SM00013">
    <property type="entry name" value="LRRNT"/>
    <property type="match status" value="1"/>
</dbReference>
<accession>A0AAD8A1M6</accession>
<dbReference type="PANTHER" id="PTHR24373:SF275">
    <property type="entry name" value="TIR DOMAIN-CONTAINING PROTEIN"/>
    <property type="match status" value="1"/>
</dbReference>
<keyword evidence="3" id="KW-0433">Leucine-rich repeat</keyword>
<dbReference type="SUPFAM" id="SSF81321">
    <property type="entry name" value="Family A G protein-coupled receptor-like"/>
    <property type="match status" value="1"/>
</dbReference>
<dbReference type="InterPro" id="IPR001611">
    <property type="entry name" value="Leu-rich_rpt"/>
</dbReference>
<dbReference type="SUPFAM" id="SSF52058">
    <property type="entry name" value="L domain-like"/>
    <property type="match status" value="2"/>
</dbReference>
<comment type="similarity">
    <text evidence="2">Belongs to the G-protein coupled receptor 1 family.</text>
</comment>
<name>A0AAD8A1M6_DIPPU</name>
<evidence type="ECO:0000256" key="3">
    <source>
        <dbReference type="ARBA" id="ARBA00022614"/>
    </source>
</evidence>
<evidence type="ECO:0000256" key="9">
    <source>
        <dbReference type="ARBA" id="ARBA00023180"/>
    </source>
</evidence>
<keyword evidence="7 10" id="KW-1133">Transmembrane helix</keyword>
<feature type="domain" description="G-protein coupled receptors family 1 profile" evidence="12">
    <location>
        <begin position="859"/>
        <end position="1112"/>
    </location>
</feature>
<keyword evidence="9" id="KW-0325">Glycoprotein</keyword>
<keyword evidence="5 11" id="KW-0732">Signal</keyword>
<keyword evidence="14" id="KW-1185">Reference proteome</keyword>
<dbReference type="InterPro" id="IPR000276">
    <property type="entry name" value="GPCR_Rhodpsn"/>
</dbReference>
<evidence type="ECO:0000256" key="4">
    <source>
        <dbReference type="ARBA" id="ARBA00022692"/>
    </source>
</evidence>
<evidence type="ECO:0000256" key="2">
    <source>
        <dbReference type="ARBA" id="ARBA00010663"/>
    </source>
</evidence>
<dbReference type="GO" id="GO:0016020">
    <property type="term" value="C:membrane"/>
    <property type="evidence" value="ECO:0007669"/>
    <property type="project" value="UniProtKB-SubCell"/>
</dbReference>
<dbReference type="CDD" id="cd00637">
    <property type="entry name" value="7tm_classA_rhodopsin-like"/>
    <property type="match status" value="1"/>
</dbReference>
<dbReference type="Pfam" id="PF00001">
    <property type="entry name" value="7tm_1"/>
    <property type="match status" value="1"/>
</dbReference>
<evidence type="ECO:0000256" key="6">
    <source>
        <dbReference type="ARBA" id="ARBA00022737"/>
    </source>
</evidence>
<evidence type="ECO:0000256" key="11">
    <source>
        <dbReference type="SAM" id="SignalP"/>
    </source>
</evidence>
<dbReference type="GO" id="GO:0031012">
    <property type="term" value="C:extracellular matrix"/>
    <property type="evidence" value="ECO:0007669"/>
    <property type="project" value="TreeGrafter"/>
</dbReference>
<dbReference type="PRINTS" id="PR00237">
    <property type="entry name" value="GPCRRHODOPSN"/>
</dbReference>
<feature type="transmembrane region" description="Helical" evidence="10">
    <location>
        <begin position="847"/>
        <end position="869"/>
    </location>
</feature>
<gene>
    <name evidence="13" type="ORF">L9F63_016237</name>
</gene>
<dbReference type="SMART" id="SM00365">
    <property type="entry name" value="LRR_SD22"/>
    <property type="match status" value="7"/>
</dbReference>
<dbReference type="AlphaFoldDB" id="A0AAD8A1M6"/>
<sequence length="1150" mass="131669">MFFILLLAPTIPAECPESCHCAKYKTFCKLTNLKTLPSGLPRSTQLLSMDIDNITQLDGSMVNNSGLTNLTHLLLINVKMQRIQPRAFQTMNRLETLTITYNNIFALKPDTFKFLHNLYHLNLKQNFIQYLDAGSMTGLINLRYLDLTDNKIEYLRADIFNDLKNNSNCDILKMKAKLDLSKNYISFVEFGVFQYLCSFTHLYLNFKSFENITSHAFVGMTRVTYLTILDIDVETLTVSNFLNELSGLLRLHIIKGYLNVIEAGAFGNLKALKYLDLSQNSIHIIKQGTFKGLQLLEELILDNNDIISLNNSVFQDLQSLETLSLQDCKVNTIHPQAFSHLNKLNILHLEENNITILRNNTFAKLTQLRELYLDKNTIKFIGIASFPKLWTFGVFLYNISENLEVISYENLNYEITSQKITFKMNARLGNIELSRSIESKQDTKVVKSLELHVNVTNADLNKQWPDILQVVDDARELNLTLVDINSTETLSVFSTLQFSTLHIQGKSLLLDKNISFPNLSKLESLIIEACTTLVIESNVFQQIKSLSIIEVQIFNNKNVVIKSGSFSRMHNLKTLNISHNQMKSFGEDIFLGLCNLKNLTLKNNGIESLSNKTFNGLANIYQIDLSYNNLKEIDAGVFGAICIKDFKLSCKNSSGPLPYCNATNALKTLQSLDLSRNNITYIHPQAFISCTNMTTLNVRNNALLSFENSFLYTPALKYLNMFDCNVSNISDNSFECSPFLSEINLSVYNTTFNVNSLLPLKVLRKVYIELHSYKLDCTIMETYTWLHKHDVNFQFFDNSGTFKQSYDISSAFSNLACNSTFQYDEQETEVNKPTNDFQFFIKYIEPIVLFMILISGLLCNGFILFVSLFHSNLRIKQNASIIHLIIVDIIALIINLPMSYWVALNQTWELSEVACKIFIFSKSVVVGVSVFSIIVLSIERFVVAQSFRKVKNVCISDKQPTSWFLMMTWISSIILSLPAYYSATVYRRCLYCPPGNEDYIKRVWTFQFIVYCFVPAVVITLLNVMTSRFLKESVDKMPGEQSGYKNIRAKNRNNVANIVLILAFVFIFSFLPNFTLRVLVAWSIFDIQQVFLASFFTFCLFFSNAIFNPISLCIMSSKYKFYVMKYLSFLKSTDKPSPQNYTGTRIQLYN</sequence>
<feature type="transmembrane region" description="Helical" evidence="10">
    <location>
        <begin position="1003"/>
        <end position="1024"/>
    </location>
</feature>
<comment type="caution">
    <text evidence="13">The sequence shown here is derived from an EMBL/GenBank/DDBJ whole genome shotgun (WGS) entry which is preliminary data.</text>
</comment>
<dbReference type="GO" id="GO:0004930">
    <property type="term" value="F:G protein-coupled receptor activity"/>
    <property type="evidence" value="ECO:0007669"/>
    <property type="project" value="InterPro"/>
</dbReference>
<evidence type="ECO:0000256" key="8">
    <source>
        <dbReference type="ARBA" id="ARBA00023136"/>
    </source>
</evidence>
<reference evidence="13" key="1">
    <citation type="journal article" date="2023" name="IScience">
        <title>Live-bearing cockroach genome reveals convergent evolutionary mechanisms linked to viviparity in insects and beyond.</title>
        <authorList>
            <person name="Fouks B."/>
            <person name="Harrison M.C."/>
            <person name="Mikhailova A.A."/>
            <person name="Marchal E."/>
            <person name="English S."/>
            <person name="Carruthers M."/>
            <person name="Jennings E.C."/>
            <person name="Chiamaka E.L."/>
            <person name="Frigard R.A."/>
            <person name="Pippel M."/>
            <person name="Attardo G.M."/>
            <person name="Benoit J.B."/>
            <person name="Bornberg-Bauer E."/>
            <person name="Tobe S.S."/>
        </authorList>
    </citation>
    <scope>NUCLEOTIDE SEQUENCE</scope>
    <source>
        <strain evidence="13">Stay&amp;Tobe</strain>
    </source>
</reference>
<keyword evidence="6" id="KW-0677">Repeat</keyword>
<dbReference type="InterPro" id="IPR050328">
    <property type="entry name" value="Dev_Immune_Receptor"/>
</dbReference>
<feature type="transmembrane region" description="Helical" evidence="10">
    <location>
        <begin position="1091"/>
        <end position="1115"/>
    </location>
</feature>
<reference evidence="13" key="2">
    <citation type="submission" date="2023-05" db="EMBL/GenBank/DDBJ databases">
        <authorList>
            <person name="Fouks B."/>
        </authorList>
    </citation>
    <scope>NUCLEOTIDE SEQUENCE</scope>
    <source>
        <strain evidence="13">Stay&amp;Tobe</strain>
        <tissue evidence="13">Testes</tissue>
    </source>
</reference>
<protein>
    <recommendedName>
        <fullName evidence="12">G-protein coupled receptors family 1 profile domain-containing protein</fullName>
    </recommendedName>
</protein>
<feature type="signal peptide" evidence="11">
    <location>
        <begin position="1"/>
        <end position="21"/>
    </location>
</feature>
<evidence type="ECO:0000313" key="13">
    <source>
        <dbReference type="EMBL" id="KAJ9590721.1"/>
    </source>
</evidence>
<feature type="transmembrane region" description="Helical" evidence="10">
    <location>
        <begin position="1055"/>
        <end position="1085"/>
    </location>
</feature>
<evidence type="ECO:0000256" key="5">
    <source>
        <dbReference type="ARBA" id="ARBA00022729"/>
    </source>
</evidence>
<evidence type="ECO:0000256" key="1">
    <source>
        <dbReference type="ARBA" id="ARBA00004370"/>
    </source>
</evidence>
<keyword evidence="4 10" id="KW-0812">Transmembrane</keyword>
<comment type="subcellular location">
    <subcellularLocation>
        <location evidence="1">Membrane</location>
    </subcellularLocation>
</comment>
<dbReference type="PROSITE" id="PS50262">
    <property type="entry name" value="G_PROTEIN_RECEP_F1_2"/>
    <property type="match status" value="1"/>
</dbReference>
<dbReference type="Proteomes" id="UP001233999">
    <property type="component" value="Unassembled WGS sequence"/>
</dbReference>
<evidence type="ECO:0000256" key="10">
    <source>
        <dbReference type="SAM" id="Phobius"/>
    </source>
</evidence>
<dbReference type="Pfam" id="PF13855">
    <property type="entry name" value="LRR_8"/>
    <property type="match status" value="5"/>
</dbReference>
<dbReference type="Gene3D" id="1.20.1070.10">
    <property type="entry name" value="Rhodopsin 7-helix transmembrane proteins"/>
    <property type="match status" value="1"/>
</dbReference>
<dbReference type="EMBL" id="JASPKZ010004196">
    <property type="protein sequence ID" value="KAJ9590721.1"/>
    <property type="molecule type" value="Genomic_DNA"/>
</dbReference>
<evidence type="ECO:0000313" key="14">
    <source>
        <dbReference type="Proteomes" id="UP001233999"/>
    </source>
</evidence>
<dbReference type="PROSITE" id="PS51450">
    <property type="entry name" value="LRR"/>
    <property type="match status" value="4"/>
</dbReference>
<keyword evidence="8 10" id="KW-0472">Membrane</keyword>
<dbReference type="GO" id="GO:0005615">
    <property type="term" value="C:extracellular space"/>
    <property type="evidence" value="ECO:0007669"/>
    <property type="project" value="TreeGrafter"/>
</dbReference>